<evidence type="ECO:0000256" key="1">
    <source>
        <dbReference type="SAM" id="MobiDB-lite"/>
    </source>
</evidence>
<dbReference type="OrthoDB" id="3230271at2759"/>
<keyword evidence="3" id="KW-1185">Reference proteome</keyword>
<gene>
    <name evidence="2" type="ORF">CTheo_8670</name>
</gene>
<dbReference type="Proteomes" id="UP000383932">
    <property type="component" value="Unassembled WGS sequence"/>
</dbReference>
<accession>A0A5N5Q8Z0</accession>
<feature type="compositionally biased region" description="Basic and acidic residues" evidence="1">
    <location>
        <begin position="313"/>
        <end position="323"/>
    </location>
</feature>
<dbReference type="AlphaFoldDB" id="A0A5N5Q8Z0"/>
<evidence type="ECO:0000313" key="3">
    <source>
        <dbReference type="Proteomes" id="UP000383932"/>
    </source>
</evidence>
<name>A0A5N5Q8Z0_9AGAM</name>
<reference evidence="2 3" key="1">
    <citation type="journal article" date="2019" name="Fungal Biol. Biotechnol.">
        <title>Draft genome sequence of fastidious pathogen Ceratobasidium theobromae, which causes vascular-streak dieback in Theobroma cacao.</title>
        <authorList>
            <person name="Ali S.S."/>
            <person name="Asman A."/>
            <person name="Shao J."/>
            <person name="Firmansyah A.P."/>
            <person name="Susilo A.W."/>
            <person name="Rosmana A."/>
            <person name="McMahon P."/>
            <person name="Junaid M."/>
            <person name="Guest D."/>
            <person name="Kheng T.Y."/>
            <person name="Meinhardt L.W."/>
            <person name="Bailey B.A."/>
        </authorList>
    </citation>
    <scope>NUCLEOTIDE SEQUENCE [LARGE SCALE GENOMIC DNA]</scope>
    <source>
        <strain evidence="2 3">CT2</strain>
    </source>
</reference>
<dbReference type="EMBL" id="SSOP01000702">
    <property type="protein sequence ID" value="KAB5587888.1"/>
    <property type="molecule type" value="Genomic_DNA"/>
</dbReference>
<sequence length="323" mass="36065">MFINPNYEPSPRTPVFTSDYGHLALNPGECHIEAQHIVDLYHLYANKHNTRWSPYNAYHPDPLEQCIASASDIETDKLGDSYLWYVTTNTAHGLHRTYEHACQILGDAIRPIGWDRTLPWGEYDWEAAFNHLGLPYLSTLACYSKDCLDLAFDTLGNLMTTTHHYNFLHYMYRLSEDSCKGLSESEDKNTYGESATKHVGFAADISRTTVCHHSGKTPLDSQDLPPPPSIPLYCQFNSFFAMDFNLFDQQGKWEANSSIPSSLAGSPSNTNTASSMAASSPIACDIQDVIEPLQQLSLSAKPVLQPISSSEHSTQDADAKLYN</sequence>
<comment type="caution">
    <text evidence="2">The sequence shown here is derived from an EMBL/GenBank/DDBJ whole genome shotgun (WGS) entry which is preliminary data.</text>
</comment>
<protein>
    <submittedName>
        <fullName evidence="2">Uncharacterized protein</fullName>
    </submittedName>
</protein>
<organism evidence="2 3">
    <name type="scientific">Ceratobasidium theobromae</name>
    <dbReference type="NCBI Taxonomy" id="1582974"/>
    <lineage>
        <taxon>Eukaryota</taxon>
        <taxon>Fungi</taxon>
        <taxon>Dikarya</taxon>
        <taxon>Basidiomycota</taxon>
        <taxon>Agaricomycotina</taxon>
        <taxon>Agaricomycetes</taxon>
        <taxon>Cantharellales</taxon>
        <taxon>Ceratobasidiaceae</taxon>
        <taxon>Ceratobasidium</taxon>
    </lineage>
</organism>
<feature type="region of interest" description="Disordered" evidence="1">
    <location>
        <begin position="257"/>
        <end position="276"/>
    </location>
</feature>
<evidence type="ECO:0000313" key="2">
    <source>
        <dbReference type="EMBL" id="KAB5587888.1"/>
    </source>
</evidence>
<feature type="region of interest" description="Disordered" evidence="1">
    <location>
        <begin position="304"/>
        <end position="323"/>
    </location>
</feature>
<proteinExistence type="predicted"/>